<evidence type="ECO:0000313" key="2">
    <source>
        <dbReference type="Ensembl" id="ENSOMYP00000060993.2"/>
    </source>
</evidence>
<accession>A0A8C7S1F7</accession>
<dbReference type="Pfam" id="PF00248">
    <property type="entry name" value="Aldo_ket_red"/>
    <property type="match status" value="1"/>
</dbReference>
<reference evidence="2" key="3">
    <citation type="submission" date="2025-09" db="UniProtKB">
        <authorList>
            <consortium name="Ensembl"/>
        </authorList>
    </citation>
    <scope>IDENTIFICATION</scope>
</reference>
<reference evidence="2" key="2">
    <citation type="submission" date="2025-08" db="UniProtKB">
        <authorList>
            <consortium name="Ensembl"/>
        </authorList>
    </citation>
    <scope>IDENTIFICATION</scope>
</reference>
<proteinExistence type="predicted"/>
<feature type="domain" description="NADP-dependent oxidoreductase" evidence="1">
    <location>
        <begin position="1"/>
        <end position="172"/>
    </location>
</feature>
<dbReference type="AlphaFoldDB" id="A0A8C7S1F7"/>
<dbReference type="SUPFAM" id="SSF51430">
    <property type="entry name" value="NAD(P)-linked oxidoreductase"/>
    <property type="match status" value="1"/>
</dbReference>
<protein>
    <submittedName>
        <fullName evidence="2">Aldo-keto reductase family 7, member A3 (aflatoxin aldehyde reductase)</fullName>
    </submittedName>
</protein>
<keyword evidence="3" id="KW-1185">Reference proteome</keyword>
<organism evidence="2 3">
    <name type="scientific">Oncorhynchus mykiss</name>
    <name type="common">Rainbow trout</name>
    <name type="synonym">Salmo gairdneri</name>
    <dbReference type="NCBI Taxonomy" id="8022"/>
    <lineage>
        <taxon>Eukaryota</taxon>
        <taxon>Metazoa</taxon>
        <taxon>Chordata</taxon>
        <taxon>Craniata</taxon>
        <taxon>Vertebrata</taxon>
        <taxon>Euteleostomi</taxon>
        <taxon>Actinopterygii</taxon>
        <taxon>Neopterygii</taxon>
        <taxon>Teleostei</taxon>
        <taxon>Protacanthopterygii</taxon>
        <taxon>Salmoniformes</taxon>
        <taxon>Salmonidae</taxon>
        <taxon>Salmoninae</taxon>
        <taxon>Oncorhynchus</taxon>
    </lineage>
</organism>
<sequence length="187" mass="21722">HAPDHQNTIQDTLQACHELHDGKYKELGLPNYIASEVAEIVTHTESLHLSLTTLFCNLNEGNVMFLNYYNKLNNTIKHYLWMIHVFYVRYWKECHSQDIELVQKTLETVYGSDKQTMTYAALHWMYHHSHLKKYLGYSVITGMSCIDQLQQNPFASEGPLDERVVEAFQQVWDLVAPITSNTGLFRG</sequence>
<dbReference type="GeneTree" id="ENSGT00940000158496"/>
<evidence type="ECO:0000313" key="3">
    <source>
        <dbReference type="Proteomes" id="UP000694395"/>
    </source>
</evidence>
<dbReference type="InterPro" id="IPR036812">
    <property type="entry name" value="NAD(P)_OxRdtase_dom_sf"/>
</dbReference>
<dbReference type="Ensembl" id="ENSOMYT00000066400.2">
    <property type="protein sequence ID" value="ENSOMYP00000060993.2"/>
    <property type="gene ID" value="ENSOMYG00000028179.2"/>
</dbReference>
<evidence type="ECO:0000259" key="1">
    <source>
        <dbReference type="Pfam" id="PF00248"/>
    </source>
</evidence>
<dbReference type="InterPro" id="IPR023210">
    <property type="entry name" value="NADP_OxRdtase_dom"/>
</dbReference>
<dbReference type="Gene3D" id="3.20.20.100">
    <property type="entry name" value="NADP-dependent oxidoreductase domain"/>
    <property type="match status" value="1"/>
</dbReference>
<reference evidence="2" key="1">
    <citation type="submission" date="2020-07" db="EMBL/GenBank/DDBJ databases">
        <title>A long reads based de novo assembly of the rainbow trout Arlee double haploid line genome.</title>
        <authorList>
            <person name="Gao G."/>
            <person name="Palti Y."/>
        </authorList>
    </citation>
    <scope>NUCLEOTIDE SEQUENCE [LARGE SCALE GENOMIC DNA]</scope>
</reference>
<name>A0A8C7S1F7_ONCMY</name>
<dbReference type="Proteomes" id="UP000694395">
    <property type="component" value="Chromosome 7"/>
</dbReference>